<proteinExistence type="predicted"/>
<dbReference type="Gene3D" id="3.30.457.10">
    <property type="entry name" value="Copper amine oxidase-like, N-terminal domain"/>
    <property type="match status" value="1"/>
</dbReference>
<gene>
    <name evidence="3" type="ORF">CUESP1_2747</name>
</gene>
<accession>M1Z9K9</accession>
<keyword evidence="4" id="KW-1185">Reference proteome</keyword>
<dbReference type="HOGENOM" id="CLU_035395_0_0_9"/>
<organism evidence="3 4">
    <name type="scientific">[Clostridium] ultunense Esp</name>
    <dbReference type="NCBI Taxonomy" id="1288971"/>
    <lineage>
        <taxon>Bacteria</taxon>
        <taxon>Bacillati</taxon>
        <taxon>Bacillota</taxon>
        <taxon>Tissierellia</taxon>
        <taxon>Tissierellales</taxon>
        <taxon>Tepidimicrobiaceae</taxon>
        <taxon>Schnuerera</taxon>
    </lineage>
</organism>
<dbReference type="EMBL" id="LT669839">
    <property type="protein sequence ID" value="SHD78081.1"/>
    <property type="molecule type" value="Genomic_DNA"/>
</dbReference>
<reference evidence="3 4" key="1">
    <citation type="submission" date="2016-11" db="EMBL/GenBank/DDBJ databases">
        <authorList>
            <person name="Manzoor S."/>
        </authorList>
    </citation>
    <scope>NUCLEOTIDE SEQUENCE [LARGE SCALE GENOMIC DNA]</scope>
    <source>
        <strain evidence="3">Clostridium ultunense strain Esp</strain>
    </source>
</reference>
<name>M1Z9K9_9FIRM</name>
<dbReference type="InterPro" id="IPR012854">
    <property type="entry name" value="Cu_amine_oxidase-like_N"/>
</dbReference>
<protein>
    <recommendedName>
        <fullName evidence="2">Copper amine oxidase-like N-terminal domain-containing protein</fullName>
    </recommendedName>
</protein>
<sequence>MSAKSIGKYLSLVLILVVLLSIPVNAQGHKVNVILDGAGVDMETILESDRIFVPVEALGEKLDFKVEYVDNQIYIIKNNANILLTINSNMAMVNDEELELDVKPLLIDNNIFVPLRFVAESMGKDVTWDGSNYNVLIGEFNQEANIEDTFIYFNEEYGYTLSFPNSWKDEAIIETKDGTLYVYDKKSTGRFIEDGYESYGPVFEVRLSDYSLTAGLTCSDDYVLDYSDGKYIEALFGSDFQFYPETVDSYKKIYDEGLKVLGSFRKINADYEFVEDDKDNYEREIEVLYDILENYVPENIFKRDEIFTYWKPIPNSSLLYMRNMENEDEVSIKIESEFGEEANLIRYHLKSYHHELEESELTQDNALKLANEFVNRYVDKYIELNRTPDLYPSLYEEGKHETYGDKDCRYVVVVDLVHGFVEYYGLLGD</sequence>
<dbReference type="AlphaFoldDB" id="M1Z9K9"/>
<evidence type="ECO:0000313" key="4">
    <source>
        <dbReference type="Proteomes" id="UP000245423"/>
    </source>
</evidence>
<dbReference type="OrthoDB" id="2379109at2"/>
<keyword evidence="1" id="KW-0175">Coiled coil</keyword>
<dbReference type="Pfam" id="PF07833">
    <property type="entry name" value="Cu_amine_oxidN1"/>
    <property type="match status" value="1"/>
</dbReference>
<dbReference type="Proteomes" id="UP000245423">
    <property type="component" value="Chromosome 1"/>
</dbReference>
<evidence type="ECO:0000259" key="2">
    <source>
        <dbReference type="Pfam" id="PF07833"/>
    </source>
</evidence>
<dbReference type="RefSeq" id="WP_005584750.1">
    <property type="nucleotide sequence ID" value="NZ_LT669839.1"/>
</dbReference>
<evidence type="ECO:0000256" key="1">
    <source>
        <dbReference type="SAM" id="Coils"/>
    </source>
</evidence>
<evidence type="ECO:0000313" key="3">
    <source>
        <dbReference type="EMBL" id="SHD78081.1"/>
    </source>
</evidence>
<dbReference type="InterPro" id="IPR036582">
    <property type="entry name" value="Mao_N_sf"/>
</dbReference>
<feature type="domain" description="Copper amine oxidase-like N-terminal" evidence="2">
    <location>
        <begin position="37"/>
        <end position="137"/>
    </location>
</feature>
<dbReference type="SUPFAM" id="SSF55383">
    <property type="entry name" value="Copper amine oxidase, domain N"/>
    <property type="match status" value="1"/>
</dbReference>
<feature type="coiled-coil region" evidence="1">
    <location>
        <begin position="264"/>
        <end position="291"/>
    </location>
</feature>